<dbReference type="AlphaFoldDB" id="A0A934TKN2"/>
<keyword evidence="1" id="KW-0560">Oxidoreductase</keyword>
<reference evidence="4" key="1">
    <citation type="submission" date="2017-05" db="EMBL/GenBank/DDBJ databases">
        <authorList>
            <person name="Imhoff J.F."/>
            <person name="Rahn T."/>
            <person name="Kuenzel S."/>
            <person name="Neulinger S.C."/>
        </authorList>
    </citation>
    <scope>NUCLEOTIDE SEQUENCE</scope>
    <source>
        <strain evidence="4">LMG 28126</strain>
    </source>
</reference>
<dbReference type="GO" id="GO:0035999">
    <property type="term" value="P:tetrahydrofolate interconversion"/>
    <property type="evidence" value="ECO:0007669"/>
    <property type="project" value="TreeGrafter"/>
</dbReference>
<dbReference type="RefSeq" id="WP_201157656.1">
    <property type="nucleotide sequence ID" value="NZ_NHSD01000280.1"/>
</dbReference>
<evidence type="ECO:0000256" key="2">
    <source>
        <dbReference type="ARBA" id="ARBA00034478"/>
    </source>
</evidence>
<evidence type="ECO:0000313" key="4">
    <source>
        <dbReference type="EMBL" id="MBK5927905.1"/>
    </source>
</evidence>
<reference evidence="4" key="2">
    <citation type="journal article" date="2020" name="Microorganisms">
        <title>Osmotic Adaptation and Compatible Solute Biosynthesis of Phototrophic Bacteria as Revealed from Genome Analyses.</title>
        <authorList>
            <person name="Imhoff J.F."/>
            <person name="Rahn T."/>
            <person name="Kunzel S."/>
            <person name="Keller A."/>
            <person name="Neulinger S.C."/>
        </authorList>
    </citation>
    <scope>NUCLEOTIDE SEQUENCE</scope>
    <source>
        <strain evidence="4">LMG 28126</strain>
    </source>
</reference>
<dbReference type="GO" id="GO:0106312">
    <property type="term" value="F:methylenetetrahydrofolate reductase (NADH) activity"/>
    <property type="evidence" value="ECO:0007669"/>
    <property type="project" value="UniProtKB-EC"/>
</dbReference>
<name>A0A934TKN2_9RHOB</name>
<dbReference type="GO" id="GO:0009086">
    <property type="term" value="P:methionine biosynthetic process"/>
    <property type="evidence" value="ECO:0007669"/>
    <property type="project" value="TreeGrafter"/>
</dbReference>
<accession>A0A934TKN2</accession>
<dbReference type="Gene3D" id="3.20.20.220">
    <property type="match status" value="1"/>
</dbReference>
<sequence length="290" mass="30383">MSLVVPVRHRGGTPLAALLRGHSVEVLPRTADRVADFRAMFSPGTRVHVAHIAGTPVADMVRTAARLRAEGFAPMPHLPARVLPDRRTLCDLVAGYVDAGVRGVLVLGGSPGRPAGPFHCAMQLLETGLLDGFARVHVAGHPEGSRDIDPGGGEETAMAALRAKAAWAARSGTEMAIVTQFAFDADPVIAWEGRLRAAGIALPVHVGLAGPARLQTLIRYAVACGVGPSLQVLQRRARDVTHLLRPVAPTGVAQRLAEHAAAHPGSLFRGLHLFPLGGLEATAAWAREAG</sequence>
<dbReference type="EC" id="1.5.1.54" evidence="3"/>
<dbReference type="EMBL" id="NHSD01000280">
    <property type="protein sequence ID" value="MBK5927905.1"/>
    <property type="molecule type" value="Genomic_DNA"/>
</dbReference>
<organism evidence="4 5">
    <name type="scientific">Rhodobaculum claviforme</name>
    <dbReference type="NCBI Taxonomy" id="1549854"/>
    <lineage>
        <taxon>Bacteria</taxon>
        <taxon>Pseudomonadati</taxon>
        <taxon>Pseudomonadota</taxon>
        <taxon>Alphaproteobacteria</taxon>
        <taxon>Rhodobacterales</taxon>
        <taxon>Paracoccaceae</taxon>
        <taxon>Rhodobaculum</taxon>
    </lineage>
</organism>
<dbReference type="Proteomes" id="UP000706333">
    <property type="component" value="Unassembled WGS sequence"/>
</dbReference>
<dbReference type="PANTHER" id="PTHR45754">
    <property type="entry name" value="METHYLENETETRAHYDROFOLATE REDUCTASE"/>
    <property type="match status" value="1"/>
</dbReference>
<dbReference type="InterPro" id="IPR029041">
    <property type="entry name" value="FAD-linked_oxidoreductase-like"/>
</dbReference>
<evidence type="ECO:0000313" key="5">
    <source>
        <dbReference type="Proteomes" id="UP000706333"/>
    </source>
</evidence>
<gene>
    <name evidence="4" type="ORF">CCR87_11310</name>
</gene>
<comment type="caution">
    <text evidence="4">The sequence shown here is derived from an EMBL/GenBank/DDBJ whole genome shotgun (WGS) entry which is preliminary data.</text>
</comment>
<dbReference type="GO" id="GO:0071949">
    <property type="term" value="F:FAD binding"/>
    <property type="evidence" value="ECO:0007669"/>
    <property type="project" value="TreeGrafter"/>
</dbReference>
<evidence type="ECO:0000256" key="3">
    <source>
        <dbReference type="ARBA" id="ARBA00034529"/>
    </source>
</evidence>
<keyword evidence="5" id="KW-1185">Reference proteome</keyword>
<proteinExistence type="predicted"/>
<protein>
    <recommendedName>
        <fullName evidence="3">methylenetetrahydrofolate reductase (NADH)</fullName>
        <ecNumber evidence="3">1.5.1.54</ecNumber>
    </recommendedName>
</protein>
<comment type="pathway">
    <text evidence="2">Amino-acid biosynthesis; L-methionine biosynthesis via de novo pathway.</text>
</comment>
<dbReference type="SUPFAM" id="SSF51730">
    <property type="entry name" value="FAD-linked oxidoreductase"/>
    <property type="match status" value="1"/>
</dbReference>
<dbReference type="PANTHER" id="PTHR45754:SF3">
    <property type="entry name" value="METHYLENETETRAHYDROFOLATE REDUCTASE (NADPH)"/>
    <property type="match status" value="1"/>
</dbReference>
<dbReference type="GO" id="GO:0005829">
    <property type="term" value="C:cytosol"/>
    <property type="evidence" value="ECO:0007669"/>
    <property type="project" value="TreeGrafter"/>
</dbReference>
<evidence type="ECO:0000256" key="1">
    <source>
        <dbReference type="ARBA" id="ARBA00023002"/>
    </source>
</evidence>